<evidence type="ECO:0000313" key="2">
    <source>
        <dbReference type="Proteomes" id="UP000028701"/>
    </source>
</evidence>
<accession>A0A081D137</accession>
<proteinExistence type="predicted"/>
<comment type="caution">
    <text evidence="1">The sequence shown here is derived from an EMBL/GenBank/DDBJ whole genome shotgun (WGS) entry which is preliminary data.</text>
</comment>
<dbReference type="AlphaFoldDB" id="A0A081D137"/>
<dbReference type="OrthoDB" id="8303310at2"/>
<dbReference type="EMBL" id="BBJU01000027">
    <property type="protein sequence ID" value="GAK72633.1"/>
    <property type="molecule type" value="Genomic_DNA"/>
</dbReference>
<protein>
    <submittedName>
        <fullName evidence="1">Uncharacterized protein</fullName>
    </submittedName>
</protein>
<gene>
    <name evidence="1" type="ORF">RRU01S_27_00210</name>
</gene>
<organism evidence="1 2">
    <name type="scientific">Agrobacterium rubi TR3 = NBRC 13261</name>
    <dbReference type="NCBI Taxonomy" id="1368415"/>
    <lineage>
        <taxon>Bacteria</taxon>
        <taxon>Pseudomonadati</taxon>
        <taxon>Pseudomonadota</taxon>
        <taxon>Alphaproteobacteria</taxon>
        <taxon>Hyphomicrobiales</taxon>
        <taxon>Rhizobiaceae</taxon>
        <taxon>Rhizobium/Agrobacterium group</taxon>
        <taxon>Agrobacterium</taxon>
    </lineage>
</organism>
<dbReference type="RefSeq" id="WP_045232075.1">
    <property type="nucleotide sequence ID" value="NZ_BBJU01000027.1"/>
</dbReference>
<dbReference type="Proteomes" id="UP000028701">
    <property type="component" value="Unassembled WGS sequence"/>
</dbReference>
<name>A0A081D137_9HYPH</name>
<evidence type="ECO:0000313" key="1">
    <source>
        <dbReference type="EMBL" id="GAK72633.1"/>
    </source>
</evidence>
<reference evidence="1 2" key="1">
    <citation type="submission" date="2014-08" db="EMBL/GenBank/DDBJ databases">
        <title>Whole genome shotgun sequence of Rhizobium rubi NBRC 13261.</title>
        <authorList>
            <person name="Katano-Makiyama Y."/>
            <person name="Hosoyama A."/>
            <person name="Hashimoto M."/>
            <person name="Hosoyama Y."/>
            <person name="Noguchi M."/>
            <person name="Tsuchikane K."/>
            <person name="Uohara A."/>
            <person name="Ohji S."/>
            <person name="Ichikawa N."/>
            <person name="Kimura A."/>
            <person name="Yamazoe A."/>
            <person name="Fujita N."/>
        </authorList>
    </citation>
    <scope>NUCLEOTIDE SEQUENCE [LARGE SCALE GENOMIC DNA]</scope>
    <source>
        <strain evidence="1 2">NBRC 13261</strain>
    </source>
</reference>
<sequence length="65" mass="7365">MTDLFDRIENVIGNSVELFFSNELWTVRVIEDGTATTTPYESEAPAIQFAEAEMKRLGLTTIIRL</sequence>